<gene>
    <name evidence="2" type="ORF">CYMTET_36735</name>
</gene>
<evidence type="ECO:0000313" key="2">
    <source>
        <dbReference type="EMBL" id="KAK3254037.1"/>
    </source>
</evidence>
<evidence type="ECO:0000256" key="1">
    <source>
        <dbReference type="SAM" id="MobiDB-lite"/>
    </source>
</evidence>
<dbReference type="AlphaFoldDB" id="A0AAE0CHR2"/>
<sequence length="392" mass="40576">MFTSTRASAQRVHEPPCVHPHRTPPCQAKTPILAVDERCVTEANVTFREQRFLLQLSAWGEASAGPHSPAADDADTTMNLTEDAAPLDLAALVQMLARALTQEGAAPLHPPAGWTGETRKEGEPLDGGASASRRWLLNSSELPAHSWPPPPVPTLQSQGNATMAIITHPNPSNASAQLAEALLTATVSIVILRVNISLTTEPLPSVDRALSVLGDCGEGRPLCEVNGRDVQPLFSVAAGGSTALLRDCLVEANEAVLNGGAVLIGEGSNLTLMRCHVARNHAGGNGGAIHLEAGGRLQLLDSTQLVANVAERAGGGLYAATAVVQINSGSLRRNEAASGGGLYAEAGCRVAIETGSVVEGNSGLQGWCDVMHAESLQVPRILGAGSSNSQPS</sequence>
<proteinExistence type="predicted"/>
<name>A0AAE0CHR2_9CHLO</name>
<feature type="region of interest" description="Disordered" evidence="1">
    <location>
        <begin position="1"/>
        <end position="20"/>
    </location>
</feature>
<dbReference type="EMBL" id="LGRX02024261">
    <property type="protein sequence ID" value="KAK3254037.1"/>
    <property type="molecule type" value="Genomic_DNA"/>
</dbReference>
<feature type="region of interest" description="Disordered" evidence="1">
    <location>
        <begin position="104"/>
        <end position="130"/>
    </location>
</feature>
<keyword evidence="3" id="KW-1185">Reference proteome</keyword>
<organism evidence="2 3">
    <name type="scientific">Cymbomonas tetramitiformis</name>
    <dbReference type="NCBI Taxonomy" id="36881"/>
    <lineage>
        <taxon>Eukaryota</taxon>
        <taxon>Viridiplantae</taxon>
        <taxon>Chlorophyta</taxon>
        <taxon>Pyramimonadophyceae</taxon>
        <taxon>Pyramimonadales</taxon>
        <taxon>Pyramimonadaceae</taxon>
        <taxon>Cymbomonas</taxon>
    </lineage>
</organism>
<dbReference type="Proteomes" id="UP001190700">
    <property type="component" value="Unassembled WGS sequence"/>
</dbReference>
<protein>
    <recommendedName>
        <fullName evidence="4">Right handed beta helix domain-containing protein</fullName>
    </recommendedName>
</protein>
<evidence type="ECO:0000313" key="3">
    <source>
        <dbReference type="Proteomes" id="UP001190700"/>
    </source>
</evidence>
<dbReference type="InterPro" id="IPR011050">
    <property type="entry name" value="Pectin_lyase_fold/virulence"/>
</dbReference>
<comment type="caution">
    <text evidence="2">The sequence shown here is derived from an EMBL/GenBank/DDBJ whole genome shotgun (WGS) entry which is preliminary data.</text>
</comment>
<evidence type="ECO:0008006" key="4">
    <source>
        <dbReference type="Google" id="ProtNLM"/>
    </source>
</evidence>
<reference evidence="2 3" key="1">
    <citation type="journal article" date="2015" name="Genome Biol. Evol.">
        <title>Comparative Genomics of a Bacterivorous Green Alga Reveals Evolutionary Causalities and Consequences of Phago-Mixotrophic Mode of Nutrition.</title>
        <authorList>
            <person name="Burns J.A."/>
            <person name="Paasch A."/>
            <person name="Narechania A."/>
            <person name="Kim E."/>
        </authorList>
    </citation>
    <scope>NUCLEOTIDE SEQUENCE [LARGE SCALE GENOMIC DNA]</scope>
    <source>
        <strain evidence="2 3">PLY_AMNH</strain>
    </source>
</reference>
<accession>A0AAE0CHR2</accession>
<dbReference type="SUPFAM" id="SSF51126">
    <property type="entry name" value="Pectin lyase-like"/>
    <property type="match status" value="1"/>
</dbReference>